<protein>
    <submittedName>
        <fullName evidence="3">Uncharacterized protein</fullName>
    </submittedName>
</protein>
<evidence type="ECO:0000313" key="4">
    <source>
        <dbReference type="Proteomes" id="UP000544331"/>
    </source>
</evidence>
<organism evidence="3 4">
    <name type="scientific">Fusarium mundagurra</name>
    <dbReference type="NCBI Taxonomy" id="1567541"/>
    <lineage>
        <taxon>Eukaryota</taxon>
        <taxon>Fungi</taxon>
        <taxon>Dikarya</taxon>
        <taxon>Ascomycota</taxon>
        <taxon>Pezizomycotina</taxon>
        <taxon>Sordariomycetes</taxon>
        <taxon>Hypocreomycetidae</taxon>
        <taxon>Hypocreales</taxon>
        <taxon>Nectriaceae</taxon>
        <taxon>Fusarium</taxon>
        <taxon>Fusarium fujikuroi species complex</taxon>
    </lineage>
</organism>
<evidence type="ECO:0000256" key="1">
    <source>
        <dbReference type="SAM" id="MobiDB-lite"/>
    </source>
</evidence>
<keyword evidence="4" id="KW-1185">Reference proteome</keyword>
<proteinExistence type="predicted"/>
<dbReference type="EMBL" id="JAAOAN010001098">
    <property type="protein sequence ID" value="KAF5696987.1"/>
    <property type="molecule type" value="Genomic_DNA"/>
</dbReference>
<keyword evidence="2" id="KW-0812">Transmembrane</keyword>
<reference evidence="3 4" key="1">
    <citation type="submission" date="2020-05" db="EMBL/GenBank/DDBJ databases">
        <title>Identification and distribution of gene clusters putatively required for synthesis of sphingolipid metabolism inhibitors in phylogenetically diverse species of the filamentous fungus Fusarium.</title>
        <authorList>
            <person name="Kim H.-S."/>
            <person name="Busman M."/>
            <person name="Brown D.W."/>
            <person name="Divon H."/>
            <person name="Uhlig S."/>
            <person name="Proctor R.H."/>
        </authorList>
    </citation>
    <scope>NUCLEOTIDE SEQUENCE [LARGE SCALE GENOMIC DNA]</scope>
    <source>
        <strain evidence="3 4">NRRL 66235</strain>
    </source>
</reference>
<evidence type="ECO:0000256" key="2">
    <source>
        <dbReference type="SAM" id="Phobius"/>
    </source>
</evidence>
<gene>
    <name evidence="3" type="ORF">FMUND_15541</name>
</gene>
<dbReference type="AlphaFoldDB" id="A0A8H6CYV6"/>
<evidence type="ECO:0000313" key="3">
    <source>
        <dbReference type="EMBL" id="KAF5696987.1"/>
    </source>
</evidence>
<name>A0A8H6CYV6_9HYPO</name>
<keyword evidence="2" id="KW-0472">Membrane</keyword>
<feature type="transmembrane region" description="Helical" evidence="2">
    <location>
        <begin position="86"/>
        <end position="103"/>
    </location>
</feature>
<accession>A0A8H6CYV6</accession>
<feature type="region of interest" description="Disordered" evidence="1">
    <location>
        <begin position="1"/>
        <end position="29"/>
    </location>
</feature>
<feature type="compositionally biased region" description="Basic residues" evidence="1">
    <location>
        <begin position="8"/>
        <end position="27"/>
    </location>
</feature>
<sequence length="110" mass="12833">MAPERQKAKGTSRMRSKPKDRKGRGHHPAIPAVEFAFTRSVRKKNAAKSGKLWHATFGFLLCYQQQHVCQQTEQWQQQRPRRNKHCLPRAIIIIIIIIILSEFECVTVDR</sequence>
<dbReference type="OrthoDB" id="5106391at2759"/>
<comment type="caution">
    <text evidence="3">The sequence shown here is derived from an EMBL/GenBank/DDBJ whole genome shotgun (WGS) entry which is preliminary data.</text>
</comment>
<dbReference type="Proteomes" id="UP000544331">
    <property type="component" value="Unassembled WGS sequence"/>
</dbReference>
<keyword evidence="2" id="KW-1133">Transmembrane helix</keyword>